<dbReference type="Proteomes" id="UP000510721">
    <property type="component" value="Chromosome"/>
</dbReference>
<dbReference type="EMBL" id="CP041238">
    <property type="protein sequence ID" value="QLL62664.1"/>
    <property type="molecule type" value="Genomic_DNA"/>
</dbReference>
<dbReference type="RefSeq" id="WP_180938556.1">
    <property type="nucleotide sequence ID" value="NZ_CP041238.1"/>
</dbReference>
<dbReference type="InterPro" id="IPR003646">
    <property type="entry name" value="SH3-like_bac-type"/>
</dbReference>
<dbReference type="InterPro" id="IPR009642">
    <property type="entry name" value="DUF1236"/>
</dbReference>
<name>A0A859QFU4_9HYPH</name>
<dbReference type="AlphaFoldDB" id="A0A859QFU4"/>
<dbReference type="Pfam" id="PF08239">
    <property type="entry name" value="SH3_3"/>
    <property type="match status" value="1"/>
</dbReference>
<sequence length="209" mass="22108">MKTPSLHLFRTVAAAGLMLAAGISTGYAAMSATAVTDLNIRAGPGPQYPTIGLATRGSAAVLDGCIQGSNWCQVNVNGVRGWAYARYLTTDLGGSAVVVEQRRTELAIPSVTYQVQPGDPVVATTSEPLELIGPVEQVDAITPPAAVRTYITENPADTVYLEGEPVLGAALPSTVGVRQIPDYDYDYVSINGQPVLVEPATRRIVYVYR</sequence>
<reference evidence="2 3" key="1">
    <citation type="submission" date="2019-06" db="EMBL/GenBank/DDBJ databases">
        <title>Complete genome sequence of Ensifer mexicanus ITTG R7 isolated from nodules of Acacia angustissima (Mill.) Kuntze.</title>
        <authorList>
            <person name="Rincon-Rosales R."/>
            <person name="Rogel M.A."/>
            <person name="Guerrero G."/>
            <person name="Rincon-Molina C.I."/>
            <person name="Lopez-Lopez A."/>
            <person name="Martinez-Romero E."/>
        </authorList>
    </citation>
    <scope>NUCLEOTIDE SEQUENCE [LARGE SCALE GENOMIC DNA]</scope>
    <source>
        <strain evidence="2 3">ITTG R7</strain>
    </source>
</reference>
<feature type="domain" description="SH3b" evidence="1">
    <location>
        <begin position="37"/>
        <end position="89"/>
    </location>
</feature>
<accession>A0A859QFU4</accession>
<evidence type="ECO:0000259" key="1">
    <source>
        <dbReference type="Pfam" id="PF08239"/>
    </source>
</evidence>
<dbReference type="KEGG" id="emx:FKV68_15060"/>
<gene>
    <name evidence="2" type="ORF">FKV68_15060</name>
</gene>
<evidence type="ECO:0000313" key="2">
    <source>
        <dbReference type="EMBL" id="QLL62664.1"/>
    </source>
</evidence>
<protein>
    <submittedName>
        <fullName evidence="2">DUF1236 domain-containing protein</fullName>
    </submittedName>
</protein>
<evidence type="ECO:0000313" key="3">
    <source>
        <dbReference type="Proteomes" id="UP000510721"/>
    </source>
</evidence>
<organism evidence="2 3">
    <name type="scientific">Sinorhizobium mexicanum</name>
    <dbReference type="NCBI Taxonomy" id="375549"/>
    <lineage>
        <taxon>Bacteria</taxon>
        <taxon>Pseudomonadati</taxon>
        <taxon>Pseudomonadota</taxon>
        <taxon>Alphaproteobacteria</taxon>
        <taxon>Hyphomicrobiales</taxon>
        <taxon>Rhizobiaceae</taxon>
        <taxon>Sinorhizobium/Ensifer group</taxon>
        <taxon>Sinorhizobium</taxon>
    </lineage>
</organism>
<proteinExistence type="predicted"/>
<keyword evidence="3" id="KW-1185">Reference proteome</keyword>
<dbReference type="Gene3D" id="2.30.30.40">
    <property type="entry name" value="SH3 Domains"/>
    <property type="match status" value="1"/>
</dbReference>
<dbReference type="Pfam" id="PF06823">
    <property type="entry name" value="DUF1236"/>
    <property type="match status" value="1"/>
</dbReference>